<dbReference type="Proteomes" id="UP000586634">
    <property type="component" value="Unassembled WGS sequence"/>
</dbReference>
<sequence length="1156" mass="129519">RNQAITEFFKPVLNQDIGHKDRAVLGSPDKGNVKDAGIKLSVLRAEHFENKPSSPKKVRRKKMPDQTLNTSPLVDAFRRGIKEKKDSVNILENGRACKALSLLYPEIVIKKILIPAGSHGSFLVKEVKTLKSDQGRNEKCLSVTRAPFSCGNSWEQEADCMDLEDTSSDSDKRVSPEADTPEACARNNVTVNSTSLCQNPGLPMKFPCVPADSEFRWSLEVLRRERKRKKRRMKQSKPVKPFSGARVSHQGNGCPVRKIPRSGSRETASDDPSQPKQVSKREASSPNGLGMSSEKQKRQSVPSRCLTSKIPSGQSKQIDFRGKRKRADSSVDADSSNQHELPCLSDPAFSTSSAQCKNRGAAFVKNIVLKSTCDDVLQLMEAAALPRCDSTLPEEYLKSSDENEKNHCSSVGLSASYSAHSPGENNHISAVDTKENQLQVANSCFFLEKSLPFSQEKSTVLPSLRHLTQTKGVESHLRNPGLSQVLDPTREEDGERPERCTRNKTYSIQSGDSFSPTIDKTSENASNSRSVEGSGKLALSKETGKSVSRSLSFKERRTDSGHMSSSLSGEIKVNSTCTDKSLLNGKSKSSFDSEDDNLECILDDDDDDDVVFVPLQEILCSSPKSQAGTLEEPCLDSFSQESMSPLLKLHLSKPPVVSQVSYVNSLENLLKEKAESKRVDELEKQLQEDLQRRDTDSLDGDDEENSHGDEDLLEEHRAFIKKFSVIADAIPDYHPGEDIFDLSTSGKVFNQHDLDLRNFHFIPQNPIEKLLLSSGVTQQLSLAINGFLSSAYSCILCPIPVLKWLFQMMSVHPDYCVSTRILDRLMEITLKNASISDEQSQPWIPSLADVSAAFVNMGVPFRSLFPLQHFQPNFNECEILSEMQETVSKQQPRGDLTCASPAFSSLPENNLINVIKFLGFCTTVFQGGYTDQEMLLLLLLLLKISLEKQLKQIPLIDFQCLFIKLLINIKDWDTKMPELCLAVSELSSHHHNLLWLVQLVPSWIARGREVRRRLSLVIISKLLKKSHIGIPDDSDKQMSLLLQYLVYMKPSNLLKKMREGLEQQSANGDHLQTELEQEVYYLIYILLHLVSEASFFDVVNSNQRQHLLKLCGALDKHIKSDIREDARLFYRTKVKDLVARIYGKWQDVIQTTRPTQ</sequence>
<name>A0A7L1H4U7_9CHAR</name>
<accession>A0A7L1H4U7</accession>
<dbReference type="OrthoDB" id="6158547at2759"/>
<dbReference type="InterPro" id="IPR044276">
    <property type="entry name" value="CANIN_dom"/>
</dbReference>
<comment type="caution">
    <text evidence="4">The sequence shown here is derived from an EMBL/GenBank/DDBJ whole genome shotgun (WGS) entry which is preliminary data.</text>
</comment>
<feature type="compositionally biased region" description="Basic and acidic residues" evidence="2">
    <location>
        <begin position="677"/>
        <end position="696"/>
    </location>
</feature>
<feature type="region of interest" description="Disordered" evidence="2">
    <location>
        <begin position="226"/>
        <end position="343"/>
    </location>
</feature>
<feature type="compositionally biased region" description="Polar residues" evidence="2">
    <location>
        <begin position="299"/>
        <end position="317"/>
    </location>
</feature>
<organism evidence="4 5">
    <name type="scientific">Nycticryphes semicollaris</name>
    <dbReference type="NCBI Taxonomy" id="227226"/>
    <lineage>
        <taxon>Eukaryota</taxon>
        <taxon>Metazoa</taxon>
        <taxon>Chordata</taxon>
        <taxon>Craniata</taxon>
        <taxon>Vertebrata</taxon>
        <taxon>Euteleostomi</taxon>
        <taxon>Archelosauria</taxon>
        <taxon>Archosauria</taxon>
        <taxon>Dinosauria</taxon>
        <taxon>Saurischia</taxon>
        <taxon>Theropoda</taxon>
        <taxon>Coelurosauria</taxon>
        <taxon>Aves</taxon>
        <taxon>Neognathae</taxon>
        <taxon>Neoaves</taxon>
        <taxon>Charadriiformes</taxon>
        <taxon>Rostratulidae</taxon>
        <taxon>Nycticryphes</taxon>
    </lineage>
</organism>
<dbReference type="GO" id="GO:2000781">
    <property type="term" value="P:positive regulation of double-strand break repair"/>
    <property type="evidence" value="ECO:0007669"/>
    <property type="project" value="TreeGrafter"/>
</dbReference>
<dbReference type="GO" id="GO:0005634">
    <property type="term" value="C:nucleus"/>
    <property type="evidence" value="ECO:0007669"/>
    <property type="project" value="TreeGrafter"/>
</dbReference>
<dbReference type="GO" id="GO:1990166">
    <property type="term" value="P:protein localization to site of double-strand break"/>
    <property type="evidence" value="ECO:0007669"/>
    <property type="project" value="TreeGrafter"/>
</dbReference>
<dbReference type="Pfam" id="PF14816">
    <property type="entry name" value="CANIN"/>
    <property type="match status" value="1"/>
</dbReference>
<dbReference type="InterPro" id="IPR026161">
    <property type="entry name" value="FAM178"/>
</dbReference>
<dbReference type="PANTHER" id="PTHR16046:SF10">
    <property type="entry name" value="SMC5-SMC6 COMPLEX LOCALIZATION FACTOR PROTEIN 2"/>
    <property type="match status" value="1"/>
</dbReference>
<feature type="region of interest" description="Disordered" evidence="2">
    <location>
        <begin position="471"/>
        <end position="568"/>
    </location>
</feature>
<protein>
    <submittedName>
        <fullName evidence="4">SLF2 protein</fullName>
    </submittedName>
</protein>
<feature type="non-terminal residue" evidence="4">
    <location>
        <position position="1"/>
    </location>
</feature>
<keyword evidence="5" id="KW-1185">Reference proteome</keyword>
<feature type="compositionally biased region" description="Polar residues" evidence="2">
    <location>
        <begin position="503"/>
        <end position="531"/>
    </location>
</feature>
<evidence type="ECO:0000313" key="4">
    <source>
        <dbReference type="EMBL" id="NXN20556.1"/>
    </source>
</evidence>
<gene>
    <name evidence="4" type="primary">Slf2</name>
    <name evidence="4" type="ORF">NYCSEM_R02728</name>
</gene>
<feature type="compositionally biased region" description="Basic and acidic residues" evidence="2">
    <location>
        <begin position="488"/>
        <end position="501"/>
    </location>
</feature>
<feature type="domain" description="Coiled-coil SMC6 And NSE5 INteracting (CANIN)" evidence="3">
    <location>
        <begin position="657"/>
        <end position="1027"/>
    </location>
</feature>
<comment type="similarity">
    <text evidence="1">Belongs to the FAM178 family.</text>
</comment>
<reference evidence="4 5" key="1">
    <citation type="submission" date="2019-09" db="EMBL/GenBank/DDBJ databases">
        <title>Bird 10,000 Genomes (B10K) Project - Family phase.</title>
        <authorList>
            <person name="Zhang G."/>
        </authorList>
    </citation>
    <scope>NUCLEOTIDE SEQUENCE [LARGE SCALE GENOMIC DNA]</scope>
    <source>
        <strain evidence="4">B10K-DU-002-14</strain>
        <tissue evidence="4">Muscle</tissue>
    </source>
</reference>
<evidence type="ECO:0000313" key="5">
    <source>
        <dbReference type="Proteomes" id="UP000586634"/>
    </source>
</evidence>
<feature type="compositionally biased region" description="Basic residues" evidence="2">
    <location>
        <begin position="226"/>
        <end position="237"/>
    </location>
</feature>
<feature type="region of interest" description="Disordered" evidence="2">
    <location>
        <begin position="677"/>
        <end position="711"/>
    </location>
</feature>
<evidence type="ECO:0000259" key="3">
    <source>
        <dbReference type="Pfam" id="PF14816"/>
    </source>
</evidence>
<dbReference type="PANTHER" id="PTHR16046">
    <property type="entry name" value="SMC5-SMC6 COMPLEX LOCALIZATION FACTOR 2"/>
    <property type="match status" value="1"/>
</dbReference>
<evidence type="ECO:0000256" key="1">
    <source>
        <dbReference type="ARBA" id="ARBA00010311"/>
    </source>
</evidence>
<evidence type="ECO:0000256" key="2">
    <source>
        <dbReference type="SAM" id="MobiDB-lite"/>
    </source>
</evidence>
<dbReference type="GO" id="GO:0006974">
    <property type="term" value="P:DNA damage response"/>
    <property type="evidence" value="ECO:0007669"/>
    <property type="project" value="TreeGrafter"/>
</dbReference>
<dbReference type="EMBL" id="VXBJ01000067">
    <property type="protein sequence ID" value="NXN20556.1"/>
    <property type="molecule type" value="Genomic_DNA"/>
</dbReference>
<dbReference type="AlphaFoldDB" id="A0A7L1H4U7"/>
<feature type="non-terminal residue" evidence="4">
    <location>
        <position position="1156"/>
    </location>
</feature>
<dbReference type="GO" id="GO:0035861">
    <property type="term" value="C:site of double-strand break"/>
    <property type="evidence" value="ECO:0007669"/>
    <property type="project" value="TreeGrafter"/>
</dbReference>
<proteinExistence type="inferred from homology"/>